<reference evidence="3" key="1">
    <citation type="submission" date="2023-10" db="EMBL/GenBank/DDBJ databases">
        <authorList>
            <person name="Chen Y."/>
            <person name="Shah S."/>
            <person name="Dougan E. K."/>
            <person name="Thang M."/>
            <person name="Chan C."/>
        </authorList>
    </citation>
    <scope>NUCLEOTIDE SEQUENCE [LARGE SCALE GENOMIC DNA]</scope>
</reference>
<feature type="compositionally biased region" description="Pro residues" evidence="1">
    <location>
        <begin position="117"/>
        <end position="128"/>
    </location>
</feature>
<sequence length="142" mass="14476">ALVLHYHGWLDSSGEAAARSGLPRVADESGAFHAVFPEGAHDVGAPAGVWALALCGLGLLLLGALCLCCACRRARAREAPPGEGLADESIEFSGCASRGRHEESSDLALLRHLAQAPPAPPPAPPVPPAKARAAPALRCAGH</sequence>
<gene>
    <name evidence="3" type="ORF">PCOR1329_LOCUS73002</name>
</gene>
<organism evidence="3 4">
    <name type="scientific">Prorocentrum cordatum</name>
    <dbReference type="NCBI Taxonomy" id="2364126"/>
    <lineage>
        <taxon>Eukaryota</taxon>
        <taxon>Sar</taxon>
        <taxon>Alveolata</taxon>
        <taxon>Dinophyceae</taxon>
        <taxon>Prorocentrales</taxon>
        <taxon>Prorocentraceae</taxon>
        <taxon>Prorocentrum</taxon>
    </lineage>
</organism>
<feature type="transmembrane region" description="Helical" evidence="2">
    <location>
        <begin position="47"/>
        <end position="70"/>
    </location>
</feature>
<name>A0ABN9X6X3_9DINO</name>
<feature type="non-terminal residue" evidence="3">
    <location>
        <position position="1"/>
    </location>
</feature>
<feature type="region of interest" description="Disordered" evidence="1">
    <location>
        <begin position="114"/>
        <end position="135"/>
    </location>
</feature>
<keyword evidence="4" id="KW-1185">Reference proteome</keyword>
<protein>
    <submittedName>
        <fullName evidence="3">Uncharacterized protein</fullName>
    </submittedName>
</protein>
<accession>A0ABN9X6X3</accession>
<comment type="caution">
    <text evidence="3">The sequence shown here is derived from an EMBL/GenBank/DDBJ whole genome shotgun (WGS) entry which is preliminary data.</text>
</comment>
<proteinExistence type="predicted"/>
<evidence type="ECO:0000313" key="4">
    <source>
        <dbReference type="Proteomes" id="UP001189429"/>
    </source>
</evidence>
<evidence type="ECO:0000256" key="2">
    <source>
        <dbReference type="SAM" id="Phobius"/>
    </source>
</evidence>
<keyword evidence="2" id="KW-0812">Transmembrane</keyword>
<evidence type="ECO:0000256" key="1">
    <source>
        <dbReference type="SAM" id="MobiDB-lite"/>
    </source>
</evidence>
<evidence type="ECO:0000313" key="3">
    <source>
        <dbReference type="EMBL" id="CAK0893748.1"/>
    </source>
</evidence>
<keyword evidence="2" id="KW-0472">Membrane</keyword>
<dbReference type="EMBL" id="CAUYUJ010019801">
    <property type="protein sequence ID" value="CAK0893748.1"/>
    <property type="molecule type" value="Genomic_DNA"/>
</dbReference>
<keyword evidence="2" id="KW-1133">Transmembrane helix</keyword>
<dbReference type="Proteomes" id="UP001189429">
    <property type="component" value="Unassembled WGS sequence"/>
</dbReference>